<feature type="transmembrane region" description="Helical" evidence="1">
    <location>
        <begin position="6"/>
        <end position="23"/>
    </location>
</feature>
<dbReference type="PANTHER" id="PTHR18460:SF3">
    <property type="entry name" value="TELO2-INTERACTING PROTEIN 1 HOMOLOG"/>
    <property type="match status" value="1"/>
</dbReference>
<dbReference type="STRING" id="35608.A0A2U1Q8I7"/>
<accession>A0A2U1Q8I7</accession>
<organism evidence="2 3">
    <name type="scientific">Artemisia annua</name>
    <name type="common">Sweet wormwood</name>
    <dbReference type="NCBI Taxonomy" id="35608"/>
    <lineage>
        <taxon>Eukaryota</taxon>
        <taxon>Viridiplantae</taxon>
        <taxon>Streptophyta</taxon>
        <taxon>Embryophyta</taxon>
        <taxon>Tracheophyta</taxon>
        <taxon>Spermatophyta</taxon>
        <taxon>Magnoliopsida</taxon>
        <taxon>eudicotyledons</taxon>
        <taxon>Gunneridae</taxon>
        <taxon>Pentapetalae</taxon>
        <taxon>asterids</taxon>
        <taxon>campanulids</taxon>
        <taxon>Asterales</taxon>
        <taxon>Asteraceae</taxon>
        <taxon>Asteroideae</taxon>
        <taxon>Anthemideae</taxon>
        <taxon>Artemisiinae</taxon>
        <taxon>Artemisia</taxon>
    </lineage>
</organism>
<comment type="caution">
    <text evidence="2">The sequence shown here is derived from an EMBL/GenBank/DDBJ whole genome shotgun (WGS) entry which is preliminary data.</text>
</comment>
<dbReference type="GO" id="GO:0005737">
    <property type="term" value="C:cytoplasm"/>
    <property type="evidence" value="ECO:0007669"/>
    <property type="project" value="TreeGrafter"/>
</dbReference>
<gene>
    <name evidence="2" type="ORF">CTI12_AA062780</name>
</gene>
<dbReference type="PANTHER" id="PTHR18460">
    <property type="entry name" value="TEL2 INTERACTING PROTEIN 1 TTI1 FAMILY MEMBER"/>
    <property type="match status" value="1"/>
</dbReference>
<evidence type="ECO:0000313" key="3">
    <source>
        <dbReference type="Proteomes" id="UP000245207"/>
    </source>
</evidence>
<dbReference type="Proteomes" id="UP000245207">
    <property type="component" value="Unassembled WGS sequence"/>
</dbReference>
<dbReference type="InterPro" id="IPR052587">
    <property type="entry name" value="TELO2-interacting_protein_1"/>
</dbReference>
<keyword evidence="1" id="KW-0812">Transmembrane</keyword>
<evidence type="ECO:0000313" key="2">
    <source>
        <dbReference type="EMBL" id="PWA94317.1"/>
    </source>
</evidence>
<dbReference type="EMBL" id="PKPP01000322">
    <property type="protein sequence ID" value="PWA94317.1"/>
    <property type="molecule type" value="Genomic_DNA"/>
</dbReference>
<protein>
    <submittedName>
        <fullName evidence="2">ARM repeat superfamily protein</fullName>
    </submittedName>
</protein>
<reference evidence="2 3" key="1">
    <citation type="journal article" date="2018" name="Mol. Plant">
        <title>The genome of Artemisia annua provides insight into the evolution of Asteraceae family and artemisinin biosynthesis.</title>
        <authorList>
            <person name="Shen Q."/>
            <person name="Zhang L."/>
            <person name="Liao Z."/>
            <person name="Wang S."/>
            <person name="Yan T."/>
            <person name="Shi P."/>
            <person name="Liu M."/>
            <person name="Fu X."/>
            <person name="Pan Q."/>
            <person name="Wang Y."/>
            <person name="Lv Z."/>
            <person name="Lu X."/>
            <person name="Zhang F."/>
            <person name="Jiang W."/>
            <person name="Ma Y."/>
            <person name="Chen M."/>
            <person name="Hao X."/>
            <person name="Li L."/>
            <person name="Tang Y."/>
            <person name="Lv G."/>
            <person name="Zhou Y."/>
            <person name="Sun X."/>
            <person name="Brodelius P.E."/>
            <person name="Rose J.K.C."/>
            <person name="Tang K."/>
        </authorList>
    </citation>
    <scope>NUCLEOTIDE SEQUENCE [LARGE SCALE GENOMIC DNA]</scope>
    <source>
        <strain evidence="3">cv. Huhao1</strain>
        <tissue evidence="2">Leaf</tissue>
    </source>
</reference>
<keyword evidence="3" id="KW-1185">Reference proteome</keyword>
<keyword evidence="1" id="KW-0472">Membrane</keyword>
<evidence type="ECO:0000256" key="1">
    <source>
        <dbReference type="SAM" id="Phobius"/>
    </source>
</evidence>
<keyword evidence="1" id="KW-1133">Transmembrane helix</keyword>
<name>A0A2U1Q8I7_ARTAN</name>
<dbReference type="OrthoDB" id="1931324at2759"/>
<proteinExistence type="predicted"/>
<sequence>MEITIATASLYLAFIILILLKFITHPKSEKNMLPEPWRLPIIGHMHHLIVYEETVGLMVNDHVMRTHKGSLHHNRLHGLEVKVFSKCVELRDLMVYGQWSNQYHLWAVVKPISRNLAQLEDCQGSYLSIYDPKINTTMMLSVEKLDWTQLCILLWYKAPTAFSLRLKILGRSLILYPNYTLRFLLFVSLIIPVKDQHYLLVLEQYSIMLAQVTARFSYTLFPLVLLLEAVVECRNNPPLKISDAAAEGVLCCLEHLLIKCHVPSLDQMVGLLKKLTNTTLLSRSQASEEFREGVIRCFKALLNALCLCSNPSCESKQLKSIPRLIDNRYSQSFPVHELDLEECLLAFLRSQSTAVTVGNWLSLLLKQYFHMRIQKRELQMNIEYTTQALGICLHLLENNKSS</sequence>
<dbReference type="AlphaFoldDB" id="A0A2U1Q8I7"/>